<dbReference type="Gene3D" id="3.40.50.2300">
    <property type="match status" value="2"/>
</dbReference>
<sequence length="358" mass="38320">MKRQFLISAMLLGLAVAPAFSEPLKIGIVFANAIAETGWDHELDRGAKEVSEKFGDKVQISTVTGVLEGPNATRAMNKLAADGNKMLILTGFGQMNDGLRLARKDPKLSVLHVGGYINEPNFATLALRHYEGSYLCGMSAGFATKSKQIGIVAAFPLPEVLNIMNAYVLGAQSVNPNLKPIKVVWLNSWFDPTKEKSAAESLVTQGSDVIFSLFPGTASTVATAEQLGVYSNVTLSDSSKIAPKKHLCAEQASFGPGFVKKVQEVLDGKFKGDDNFMGVKDNSVAAAGLSKDLTDDQRKQIMDKQEAIRTGNFKPFTGPITGSDGAMVVASGGELDDKQIKSMNFLVKGIDTTLPKKN</sequence>
<dbReference type="PANTHER" id="PTHR43208">
    <property type="entry name" value="ABC TRANSPORTER SUBSTRATE-BINDING PROTEIN"/>
    <property type="match status" value="1"/>
</dbReference>
<feature type="domain" description="ABC transporter substrate-binding protein PnrA-like" evidence="3">
    <location>
        <begin position="25"/>
        <end position="308"/>
    </location>
</feature>
<proteinExistence type="predicted"/>
<evidence type="ECO:0000313" key="4">
    <source>
        <dbReference type="EMBL" id="EKS31097.1"/>
    </source>
</evidence>
<dbReference type="PANTHER" id="PTHR43208:SF1">
    <property type="entry name" value="ABC TRANSPORTER SUBSTRATE-BINDING PROTEIN"/>
    <property type="match status" value="1"/>
</dbReference>
<dbReference type="InterPro" id="IPR028082">
    <property type="entry name" value="Peripla_BP_I"/>
</dbReference>
<organism evidence="4 5">
    <name type="scientific">Afipia felis ATCC 53690</name>
    <dbReference type="NCBI Taxonomy" id="883080"/>
    <lineage>
        <taxon>Bacteria</taxon>
        <taxon>Pseudomonadati</taxon>
        <taxon>Pseudomonadota</taxon>
        <taxon>Alphaproteobacteria</taxon>
        <taxon>Hyphomicrobiales</taxon>
        <taxon>Nitrobacteraceae</taxon>
        <taxon>Afipia</taxon>
    </lineage>
</organism>
<accession>A0ABN0IEI4</accession>
<evidence type="ECO:0000259" key="3">
    <source>
        <dbReference type="Pfam" id="PF02608"/>
    </source>
</evidence>
<dbReference type="InterPro" id="IPR052910">
    <property type="entry name" value="ABC-Purine-Binding"/>
</dbReference>
<dbReference type="SUPFAM" id="SSF53822">
    <property type="entry name" value="Periplasmic binding protein-like I"/>
    <property type="match status" value="1"/>
</dbReference>
<dbReference type="CDD" id="cd19963">
    <property type="entry name" value="PBP1_BMP-like"/>
    <property type="match status" value="1"/>
</dbReference>
<feature type="signal peptide" evidence="2">
    <location>
        <begin position="1"/>
        <end position="21"/>
    </location>
</feature>
<evidence type="ECO:0000313" key="5">
    <source>
        <dbReference type="Proteomes" id="UP000001342"/>
    </source>
</evidence>
<keyword evidence="5" id="KW-1185">Reference proteome</keyword>
<protein>
    <recommendedName>
        <fullName evidence="3">ABC transporter substrate-binding protein PnrA-like domain-containing protein</fullName>
    </recommendedName>
</protein>
<feature type="chain" id="PRO_5045790553" description="ABC transporter substrate-binding protein PnrA-like domain-containing protein" evidence="2">
    <location>
        <begin position="22"/>
        <end position="358"/>
    </location>
</feature>
<evidence type="ECO:0000256" key="2">
    <source>
        <dbReference type="SAM" id="SignalP"/>
    </source>
</evidence>
<keyword evidence="1 2" id="KW-0732">Signal</keyword>
<dbReference type="Proteomes" id="UP000001342">
    <property type="component" value="Unassembled WGS sequence"/>
</dbReference>
<dbReference type="Pfam" id="PF02608">
    <property type="entry name" value="Bmp"/>
    <property type="match status" value="1"/>
</dbReference>
<gene>
    <name evidence="4" type="ORF">HMPREF9697_03625</name>
</gene>
<name>A0ABN0IEI4_AFIFE</name>
<dbReference type="RefSeq" id="WP_002718687.1">
    <property type="nucleotide sequence ID" value="NZ_KB375270.1"/>
</dbReference>
<reference evidence="4 5" key="1">
    <citation type="submission" date="2012-04" db="EMBL/GenBank/DDBJ databases">
        <title>The Genome Sequence of Afipia felis ATCC 53690.</title>
        <authorList>
            <consortium name="The Broad Institute Genome Sequencing Platform"/>
            <person name="Earl A."/>
            <person name="Ward D."/>
            <person name="Feldgarden M."/>
            <person name="Gevers D."/>
            <person name="Huys G."/>
            <person name="Walker B."/>
            <person name="Young S.K."/>
            <person name="Zeng Q."/>
            <person name="Gargeya S."/>
            <person name="Fitzgerald M."/>
            <person name="Haas B."/>
            <person name="Abouelleil A."/>
            <person name="Alvarado L."/>
            <person name="Arachchi H.M."/>
            <person name="Berlin A."/>
            <person name="Chapman S.B."/>
            <person name="Goldberg J."/>
            <person name="Griggs A."/>
            <person name="Gujja S."/>
            <person name="Hansen M."/>
            <person name="Howarth C."/>
            <person name="Imamovic A."/>
            <person name="Larimer J."/>
            <person name="McCowen C."/>
            <person name="Montmayeur A."/>
            <person name="Murphy C."/>
            <person name="Neiman D."/>
            <person name="Pearson M."/>
            <person name="Priest M."/>
            <person name="Roberts A."/>
            <person name="Saif S."/>
            <person name="Shea T."/>
            <person name="Sisk P."/>
            <person name="Sykes S."/>
            <person name="Wortman J."/>
            <person name="Nusbaum C."/>
            <person name="Birren B."/>
        </authorList>
    </citation>
    <scope>NUCLEOTIDE SEQUENCE [LARGE SCALE GENOMIC DNA]</scope>
    <source>
        <strain evidence="4 5">ATCC 53690</strain>
    </source>
</reference>
<comment type="caution">
    <text evidence="4">The sequence shown here is derived from an EMBL/GenBank/DDBJ whole genome shotgun (WGS) entry which is preliminary data.</text>
</comment>
<dbReference type="EMBL" id="AGWZ01000001">
    <property type="protein sequence ID" value="EKS31097.1"/>
    <property type="molecule type" value="Genomic_DNA"/>
</dbReference>
<dbReference type="InterPro" id="IPR003760">
    <property type="entry name" value="PnrA-like"/>
</dbReference>
<evidence type="ECO:0000256" key="1">
    <source>
        <dbReference type="ARBA" id="ARBA00022729"/>
    </source>
</evidence>